<evidence type="ECO:0000256" key="1">
    <source>
        <dbReference type="ARBA" id="ARBA00022729"/>
    </source>
</evidence>
<dbReference type="InterPro" id="IPR011055">
    <property type="entry name" value="Dup_hybrid_motif"/>
</dbReference>
<keyword evidence="2" id="KW-1133">Transmembrane helix</keyword>
<evidence type="ECO:0000256" key="2">
    <source>
        <dbReference type="SAM" id="Phobius"/>
    </source>
</evidence>
<dbReference type="SUPFAM" id="SSF51261">
    <property type="entry name" value="Duplicated hybrid motif"/>
    <property type="match status" value="1"/>
</dbReference>
<dbReference type="CDD" id="cd12797">
    <property type="entry name" value="M23_peptidase"/>
    <property type="match status" value="1"/>
</dbReference>
<gene>
    <name evidence="4" type="ORF">A2161_16745</name>
</gene>
<keyword evidence="1" id="KW-0732">Signal</keyword>
<reference evidence="4 5" key="1">
    <citation type="journal article" date="2016" name="Nat. Commun.">
        <title>Thousands of microbial genomes shed light on interconnected biogeochemical processes in an aquifer system.</title>
        <authorList>
            <person name="Anantharaman K."/>
            <person name="Brown C.T."/>
            <person name="Hug L.A."/>
            <person name="Sharon I."/>
            <person name="Castelle C.J."/>
            <person name="Probst A.J."/>
            <person name="Thomas B.C."/>
            <person name="Singh A."/>
            <person name="Wilkins M.J."/>
            <person name="Karaoz U."/>
            <person name="Brodie E.L."/>
            <person name="Williams K.H."/>
            <person name="Hubbard S.S."/>
            <person name="Banfield J.F."/>
        </authorList>
    </citation>
    <scope>NUCLEOTIDE SEQUENCE [LARGE SCALE GENOMIC DNA]</scope>
</reference>
<dbReference type="InterPro" id="IPR050570">
    <property type="entry name" value="Cell_wall_metabolism_enzyme"/>
</dbReference>
<dbReference type="PANTHER" id="PTHR21666:SF289">
    <property type="entry name" value="L-ALA--D-GLU ENDOPEPTIDASE"/>
    <property type="match status" value="1"/>
</dbReference>
<dbReference type="PANTHER" id="PTHR21666">
    <property type="entry name" value="PEPTIDASE-RELATED"/>
    <property type="match status" value="1"/>
</dbReference>
<evidence type="ECO:0000313" key="4">
    <source>
        <dbReference type="EMBL" id="OGL46018.1"/>
    </source>
</evidence>
<dbReference type="Proteomes" id="UP000179266">
    <property type="component" value="Unassembled WGS sequence"/>
</dbReference>
<feature type="domain" description="M23ase beta-sheet core" evidence="3">
    <location>
        <begin position="205"/>
        <end position="246"/>
    </location>
</feature>
<protein>
    <recommendedName>
        <fullName evidence="3">M23ase beta-sheet core domain-containing protein</fullName>
    </recommendedName>
</protein>
<dbReference type="AlphaFoldDB" id="A0A1F7RY93"/>
<feature type="transmembrane region" description="Helical" evidence="2">
    <location>
        <begin position="28"/>
        <end position="47"/>
    </location>
</feature>
<evidence type="ECO:0000259" key="3">
    <source>
        <dbReference type="Pfam" id="PF01551"/>
    </source>
</evidence>
<accession>A0A1F7RY93</accession>
<dbReference type="Pfam" id="PF01551">
    <property type="entry name" value="Peptidase_M23"/>
    <property type="match status" value="1"/>
</dbReference>
<keyword evidence="2" id="KW-0472">Membrane</keyword>
<dbReference type="EMBL" id="MGDD01000151">
    <property type="protein sequence ID" value="OGL46018.1"/>
    <property type="molecule type" value="Genomic_DNA"/>
</dbReference>
<dbReference type="GO" id="GO:0004222">
    <property type="term" value="F:metalloendopeptidase activity"/>
    <property type="evidence" value="ECO:0007669"/>
    <property type="project" value="TreeGrafter"/>
</dbReference>
<feature type="non-terminal residue" evidence="4">
    <location>
        <position position="251"/>
    </location>
</feature>
<name>A0A1F7RY93_9BACT</name>
<dbReference type="Gene3D" id="2.70.70.10">
    <property type="entry name" value="Glucose Permease (Domain IIA)"/>
    <property type="match status" value="1"/>
</dbReference>
<keyword evidence="2" id="KW-0812">Transmembrane</keyword>
<organism evidence="4 5">
    <name type="scientific">Candidatus Schekmanbacteria bacterium RBG_13_48_7</name>
    <dbReference type="NCBI Taxonomy" id="1817878"/>
    <lineage>
        <taxon>Bacteria</taxon>
        <taxon>Candidatus Schekmaniibacteriota</taxon>
    </lineage>
</organism>
<evidence type="ECO:0000313" key="5">
    <source>
        <dbReference type="Proteomes" id="UP000179266"/>
    </source>
</evidence>
<comment type="caution">
    <text evidence="4">The sequence shown here is derived from an EMBL/GenBank/DDBJ whole genome shotgun (WGS) entry which is preliminary data.</text>
</comment>
<sequence length="251" mass="28858">MANKNYTIMFLPHAEANFKKFQISKNRVIIIFSSLILFLGVTLYIFYNFFIFRTQLADYNQIKAKEAEWAKIATTYWSRIDSAVNKMNNYNSKINLLMSNLNYMGGGIGGEEEHGKGDQRIDLFSSILNDLKQDRANEFLTDFEMKLNQFEKEEDFFDHGYKNVSKIYQEMNEIVLQMPSICPADGFISSRFGYRKDPFTGKRSMHRGLDISNMRPNVPVIATADGTVILAGRDGGFGKTVVINHPFTNFR</sequence>
<proteinExistence type="predicted"/>
<dbReference type="InterPro" id="IPR016047">
    <property type="entry name" value="M23ase_b-sheet_dom"/>
</dbReference>